<dbReference type="PANTHER" id="PTHR38446">
    <property type="entry name" value="BLL0914 PROTEIN"/>
    <property type="match status" value="1"/>
</dbReference>
<sequence length="122" mass="13122">MKLFADLAVSIVALLHLGIAILEIFFWESPISLRAFKLSPEIAKATTRLAANQGVYNGFLVAGLLWGLVWGEQGFLIKVFLLSCIVVAGIFGAVTVNRSIFLIQGIPGAIALVLVVLANQNR</sequence>
<gene>
    <name evidence="2" type="ORF">H6G94_14465</name>
</gene>
<keyword evidence="3" id="KW-1185">Reference proteome</keyword>
<feature type="transmembrane region" description="Helical" evidence="1">
    <location>
        <begin position="7"/>
        <end position="27"/>
    </location>
</feature>
<feature type="transmembrane region" description="Helical" evidence="1">
    <location>
        <begin position="100"/>
        <end position="118"/>
    </location>
</feature>
<dbReference type="Pfam" id="PF06993">
    <property type="entry name" value="DUF1304"/>
    <property type="match status" value="1"/>
</dbReference>
<protein>
    <submittedName>
        <fullName evidence="2">DUF1304 domain-containing protein</fullName>
    </submittedName>
</protein>
<feature type="transmembrane region" description="Helical" evidence="1">
    <location>
        <begin position="75"/>
        <end position="94"/>
    </location>
</feature>
<dbReference type="EMBL" id="JACJTC010000009">
    <property type="protein sequence ID" value="MBD2612467.1"/>
    <property type="molecule type" value="Genomic_DNA"/>
</dbReference>
<keyword evidence="1" id="KW-0472">Membrane</keyword>
<proteinExistence type="predicted"/>
<accession>A0ABR8H9E9</accession>
<evidence type="ECO:0000313" key="3">
    <source>
        <dbReference type="Proteomes" id="UP000606396"/>
    </source>
</evidence>
<organism evidence="2 3">
    <name type="scientific">Nostoc punctiforme FACHB-252</name>
    <dbReference type="NCBI Taxonomy" id="1357509"/>
    <lineage>
        <taxon>Bacteria</taxon>
        <taxon>Bacillati</taxon>
        <taxon>Cyanobacteriota</taxon>
        <taxon>Cyanophyceae</taxon>
        <taxon>Nostocales</taxon>
        <taxon>Nostocaceae</taxon>
        <taxon>Nostoc</taxon>
    </lineage>
</organism>
<name>A0ABR8H9E9_NOSPU</name>
<reference evidence="2 3" key="1">
    <citation type="journal article" date="2020" name="ISME J.">
        <title>Comparative genomics reveals insights into cyanobacterial evolution and habitat adaptation.</title>
        <authorList>
            <person name="Chen M.Y."/>
            <person name="Teng W.K."/>
            <person name="Zhao L."/>
            <person name="Hu C.X."/>
            <person name="Zhou Y.K."/>
            <person name="Han B.P."/>
            <person name="Song L.R."/>
            <person name="Shu W.S."/>
        </authorList>
    </citation>
    <scope>NUCLEOTIDE SEQUENCE [LARGE SCALE GENOMIC DNA]</scope>
    <source>
        <strain evidence="2 3">FACHB-252</strain>
    </source>
</reference>
<dbReference type="InterPro" id="IPR009732">
    <property type="entry name" value="DUF1304"/>
</dbReference>
<dbReference type="RefSeq" id="WP_190949976.1">
    <property type="nucleotide sequence ID" value="NZ_JACJTC010000009.1"/>
</dbReference>
<evidence type="ECO:0000256" key="1">
    <source>
        <dbReference type="SAM" id="Phobius"/>
    </source>
</evidence>
<keyword evidence="1" id="KW-1133">Transmembrane helix</keyword>
<keyword evidence="1" id="KW-0812">Transmembrane</keyword>
<comment type="caution">
    <text evidence="2">The sequence shown here is derived from an EMBL/GenBank/DDBJ whole genome shotgun (WGS) entry which is preliminary data.</text>
</comment>
<feature type="transmembrane region" description="Helical" evidence="1">
    <location>
        <begin position="47"/>
        <end position="68"/>
    </location>
</feature>
<dbReference type="Proteomes" id="UP000606396">
    <property type="component" value="Unassembled WGS sequence"/>
</dbReference>
<evidence type="ECO:0000313" key="2">
    <source>
        <dbReference type="EMBL" id="MBD2612467.1"/>
    </source>
</evidence>
<dbReference type="PANTHER" id="PTHR38446:SF1">
    <property type="entry name" value="BLL0914 PROTEIN"/>
    <property type="match status" value="1"/>
</dbReference>